<dbReference type="EMBL" id="JABFCT010000010">
    <property type="protein sequence ID" value="KAF5872423.1"/>
    <property type="molecule type" value="Genomic_DNA"/>
</dbReference>
<protein>
    <submittedName>
        <fullName evidence="1">Uncharacterized protein</fullName>
    </submittedName>
</protein>
<reference evidence="1 2" key="1">
    <citation type="journal article" date="2020" name="Phytopathology">
        <title>A high-quality genome resource of Botrytis fragariae, a new and rapidly spreading fungal pathogen causing strawberry gray mold in the U.S.A.</title>
        <authorList>
            <person name="Wu Y."/>
            <person name="Saski C.A."/>
            <person name="Schnabel G."/>
            <person name="Xiao S."/>
            <person name="Hu M."/>
        </authorList>
    </citation>
    <scope>NUCLEOTIDE SEQUENCE [LARGE SCALE GENOMIC DNA]</scope>
    <source>
        <strain evidence="1 2">BVB16</strain>
    </source>
</reference>
<accession>A0A8H6AR45</accession>
<dbReference type="Proteomes" id="UP000531561">
    <property type="component" value="Unassembled WGS sequence"/>
</dbReference>
<evidence type="ECO:0000313" key="1">
    <source>
        <dbReference type="EMBL" id="KAF5872423.1"/>
    </source>
</evidence>
<evidence type="ECO:0000313" key="2">
    <source>
        <dbReference type="Proteomes" id="UP000531561"/>
    </source>
</evidence>
<dbReference type="AlphaFoldDB" id="A0A8H6AR45"/>
<dbReference type="GeneID" id="59259851"/>
<dbReference type="RefSeq" id="XP_037191369.1">
    <property type="nucleotide sequence ID" value="XM_037336159.1"/>
</dbReference>
<sequence>MFATSNVNFLLSILPTVSLPTNTILFLPIATYGRMAQSPEPLKMFDDEGHYIYIDDSAYLALVLDSLPLSKGFEVPSYVFSDIISQD</sequence>
<name>A0A8H6AR45_9HELO</name>
<gene>
    <name evidence="1" type="ORF">Bfra_005782</name>
</gene>
<organism evidence="1 2">
    <name type="scientific">Botrytis fragariae</name>
    <dbReference type="NCBI Taxonomy" id="1964551"/>
    <lineage>
        <taxon>Eukaryota</taxon>
        <taxon>Fungi</taxon>
        <taxon>Dikarya</taxon>
        <taxon>Ascomycota</taxon>
        <taxon>Pezizomycotina</taxon>
        <taxon>Leotiomycetes</taxon>
        <taxon>Helotiales</taxon>
        <taxon>Sclerotiniaceae</taxon>
        <taxon>Botrytis</taxon>
    </lineage>
</organism>
<keyword evidence="2" id="KW-1185">Reference proteome</keyword>
<proteinExistence type="predicted"/>
<dbReference type="OrthoDB" id="3562119at2759"/>
<comment type="caution">
    <text evidence="1">The sequence shown here is derived from an EMBL/GenBank/DDBJ whole genome shotgun (WGS) entry which is preliminary data.</text>
</comment>